<reference evidence="1" key="2">
    <citation type="submission" date="2020-11" db="EMBL/GenBank/DDBJ databases">
        <authorList>
            <person name="McCartney M.A."/>
            <person name="Auch B."/>
            <person name="Kono T."/>
            <person name="Mallez S."/>
            <person name="Becker A."/>
            <person name="Gohl D.M."/>
            <person name="Silverstein K.A.T."/>
            <person name="Koren S."/>
            <person name="Bechman K.B."/>
            <person name="Herman A."/>
            <person name="Abrahante J.E."/>
            <person name="Garbe J."/>
        </authorList>
    </citation>
    <scope>NUCLEOTIDE SEQUENCE</scope>
    <source>
        <strain evidence="1">Duluth1</strain>
        <tissue evidence="1">Whole animal</tissue>
    </source>
</reference>
<proteinExistence type="predicted"/>
<comment type="caution">
    <text evidence="1">The sequence shown here is derived from an EMBL/GenBank/DDBJ whole genome shotgun (WGS) entry which is preliminary data.</text>
</comment>
<organism evidence="1 2">
    <name type="scientific">Dreissena polymorpha</name>
    <name type="common">Zebra mussel</name>
    <name type="synonym">Mytilus polymorpha</name>
    <dbReference type="NCBI Taxonomy" id="45954"/>
    <lineage>
        <taxon>Eukaryota</taxon>
        <taxon>Metazoa</taxon>
        <taxon>Spiralia</taxon>
        <taxon>Lophotrochozoa</taxon>
        <taxon>Mollusca</taxon>
        <taxon>Bivalvia</taxon>
        <taxon>Autobranchia</taxon>
        <taxon>Heteroconchia</taxon>
        <taxon>Euheterodonta</taxon>
        <taxon>Imparidentia</taxon>
        <taxon>Neoheterodontei</taxon>
        <taxon>Myida</taxon>
        <taxon>Dreissenoidea</taxon>
        <taxon>Dreissenidae</taxon>
        <taxon>Dreissena</taxon>
    </lineage>
</organism>
<protein>
    <submittedName>
        <fullName evidence="1">Uncharacterized protein</fullName>
    </submittedName>
</protein>
<dbReference type="EMBL" id="JAIWYP010000011">
    <property type="protein sequence ID" value="KAH3738113.1"/>
    <property type="molecule type" value="Genomic_DNA"/>
</dbReference>
<dbReference type="AlphaFoldDB" id="A0A9D4HZ31"/>
<accession>A0A9D4HZ31</accession>
<gene>
    <name evidence="1" type="ORF">DPMN_044738</name>
</gene>
<sequence>MLKSQPKLDGLYTEGIALLTFRLQQPRALIYLRLSSHHSPSDHILTAQFAPITLRSYTYGSVRTYHPQIIYLRLSSHLSPSDHILTAQFAHITLRSYTYGSVHAYHPQIIYLRLSSHLSPSDHIFTAQFTPITLRSYTYGSVRIYRPRITGPAWHMIITYTFLKAVNSGFNSN</sequence>
<reference evidence="1" key="1">
    <citation type="journal article" date="2019" name="bioRxiv">
        <title>The Genome of the Zebra Mussel, Dreissena polymorpha: A Resource for Invasive Species Research.</title>
        <authorList>
            <person name="McCartney M.A."/>
            <person name="Auch B."/>
            <person name="Kono T."/>
            <person name="Mallez S."/>
            <person name="Zhang Y."/>
            <person name="Obille A."/>
            <person name="Becker A."/>
            <person name="Abrahante J.E."/>
            <person name="Garbe J."/>
            <person name="Badalamenti J.P."/>
            <person name="Herman A."/>
            <person name="Mangelson H."/>
            <person name="Liachko I."/>
            <person name="Sullivan S."/>
            <person name="Sone E.D."/>
            <person name="Koren S."/>
            <person name="Silverstein K.A.T."/>
            <person name="Beckman K.B."/>
            <person name="Gohl D.M."/>
        </authorList>
    </citation>
    <scope>NUCLEOTIDE SEQUENCE</scope>
    <source>
        <strain evidence="1">Duluth1</strain>
        <tissue evidence="1">Whole animal</tissue>
    </source>
</reference>
<keyword evidence="2" id="KW-1185">Reference proteome</keyword>
<evidence type="ECO:0000313" key="2">
    <source>
        <dbReference type="Proteomes" id="UP000828390"/>
    </source>
</evidence>
<dbReference type="Proteomes" id="UP000828390">
    <property type="component" value="Unassembled WGS sequence"/>
</dbReference>
<name>A0A9D4HZ31_DREPO</name>
<evidence type="ECO:0000313" key="1">
    <source>
        <dbReference type="EMBL" id="KAH3738113.1"/>
    </source>
</evidence>